<feature type="transmembrane region" description="Helical" evidence="2">
    <location>
        <begin position="108"/>
        <end position="131"/>
    </location>
</feature>
<dbReference type="EMBL" id="CP042914">
    <property type="protein sequence ID" value="QEG40727.1"/>
    <property type="molecule type" value="Genomic_DNA"/>
</dbReference>
<dbReference type="KEGG" id="rul:UC8_27440"/>
<evidence type="ECO:0000256" key="2">
    <source>
        <dbReference type="SAM" id="Phobius"/>
    </source>
</evidence>
<feature type="transmembrane region" description="Helical" evidence="2">
    <location>
        <begin position="211"/>
        <end position="232"/>
    </location>
</feature>
<accession>A0A5B9QNP6</accession>
<reference evidence="3 4" key="1">
    <citation type="submission" date="2019-08" db="EMBL/GenBank/DDBJ databases">
        <title>Deep-cultivation of Planctomycetes and their phenomic and genomic characterization uncovers novel biology.</title>
        <authorList>
            <person name="Wiegand S."/>
            <person name="Jogler M."/>
            <person name="Boedeker C."/>
            <person name="Pinto D."/>
            <person name="Vollmers J."/>
            <person name="Rivas-Marin E."/>
            <person name="Kohn T."/>
            <person name="Peeters S.H."/>
            <person name="Heuer A."/>
            <person name="Rast P."/>
            <person name="Oberbeckmann S."/>
            <person name="Bunk B."/>
            <person name="Jeske O."/>
            <person name="Meyerdierks A."/>
            <person name="Storesund J.E."/>
            <person name="Kallscheuer N."/>
            <person name="Luecker S."/>
            <person name="Lage O.M."/>
            <person name="Pohl T."/>
            <person name="Merkel B.J."/>
            <person name="Hornburger P."/>
            <person name="Mueller R.-W."/>
            <person name="Bruemmer F."/>
            <person name="Labrenz M."/>
            <person name="Spormann A.M."/>
            <person name="Op den Camp H."/>
            <person name="Overmann J."/>
            <person name="Amann R."/>
            <person name="Jetten M.S.M."/>
            <person name="Mascher T."/>
            <person name="Medema M.H."/>
            <person name="Devos D.P."/>
            <person name="Kaster A.-K."/>
            <person name="Ovreas L."/>
            <person name="Rohde M."/>
            <person name="Galperin M.Y."/>
            <person name="Jogler C."/>
        </authorList>
    </citation>
    <scope>NUCLEOTIDE SEQUENCE [LARGE SCALE GENOMIC DNA]</scope>
    <source>
        <strain evidence="3 4">UC8</strain>
    </source>
</reference>
<name>A0A5B9QNP6_9BACT</name>
<organism evidence="3 4">
    <name type="scientific">Roseimaritima ulvae</name>
    <dbReference type="NCBI Taxonomy" id="980254"/>
    <lineage>
        <taxon>Bacteria</taxon>
        <taxon>Pseudomonadati</taxon>
        <taxon>Planctomycetota</taxon>
        <taxon>Planctomycetia</taxon>
        <taxon>Pirellulales</taxon>
        <taxon>Pirellulaceae</taxon>
        <taxon>Roseimaritima</taxon>
    </lineage>
</organism>
<evidence type="ECO:0000313" key="3">
    <source>
        <dbReference type="EMBL" id="QEG40727.1"/>
    </source>
</evidence>
<evidence type="ECO:0000256" key="1">
    <source>
        <dbReference type="SAM" id="MobiDB-lite"/>
    </source>
</evidence>
<feature type="transmembrane region" description="Helical" evidence="2">
    <location>
        <begin position="169"/>
        <end position="190"/>
    </location>
</feature>
<feature type="transmembrane region" description="Helical" evidence="2">
    <location>
        <begin position="143"/>
        <end position="163"/>
    </location>
</feature>
<dbReference type="AlphaFoldDB" id="A0A5B9QNP6"/>
<feature type="transmembrane region" description="Helical" evidence="2">
    <location>
        <begin position="318"/>
        <end position="342"/>
    </location>
</feature>
<dbReference type="RefSeq" id="WP_068132301.1">
    <property type="nucleotide sequence ID" value="NZ_CP042914.1"/>
</dbReference>
<evidence type="ECO:0000313" key="4">
    <source>
        <dbReference type="Proteomes" id="UP000325286"/>
    </source>
</evidence>
<dbReference type="Proteomes" id="UP000325286">
    <property type="component" value="Chromosome"/>
</dbReference>
<keyword evidence="4" id="KW-1185">Reference proteome</keyword>
<keyword evidence="2" id="KW-0812">Transmembrane</keyword>
<feature type="transmembrane region" description="Helical" evidence="2">
    <location>
        <begin position="70"/>
        <end position="92"/>
    </location>
</feature>
<keyword evidence="2" id="KW-0472">Membrane</keyword>
<feature type="transmembrane region" description="Helical" evidence="2">
    <location>
        <begin position="244"/>
        <end position="264"/>
    </location>
</feature>
<feature type="compositionally biased region" description="Basic residues" evidence="1">
    <location>
        <begin position="14"/>
        <end position="23"/>
    </location>
</feature>
<feature type="compositionally biased region" description="Basic and acidic residues" evidence="1">
    <location>
        <begin position="24"/>
        <end position="36"/>
    </location>
</feature>
<dbReference type="CDD" id="cd14724">
    <property type="entry name" value="ZIP_Gal4-like_1"/>
    <property type="match status" value="1"/>
</dbReference>
<proteinExistence type="predicted"/>
<gene>
    <name evidence="3" type="ORF">UC8_27440</name>
</gene>
<feature type="transmembrane region" description="Helical" evidence="2">
    <location>
        <begin position="276"/>
        <end position="298"/>
    </location>
</feature>
<feature type="region of interest" description="Disordered" evidence="1">
    <location>
        <begin position="1"/>
        <end position="41"/>
    </location>
</feature>
<keyword evidence="2" id="KW-1133">Transmembrane helix</keyword>
<protein>
    <submittedName>
        <fullName evidence="3">Uncharacterized protein</fullName>
    </submittedName>
</protein>
<sequence>MIRRRWVVRGEQHKQHKQHKQHEKHQQEPAMSHDGDSSSEEELAQLRQRVAELEAELAARSAVPPSSGNLIPLALILLAVEAVMILVCLPLAHWCSKGQLSSSGWAELAYVAGLLMSLAVPLSLCAVNVLLFSLWSIATGPRLLIAGALTVASILAVVWQWWLIDMGELVVFVAGATCMLFVPAMGLRLLTRWRVQWTGEPWEEQHAAPRTFDLLLLTVVFAIGISIIRWYFGSAKLELNSGYLWWLAGINSLLPATVVCLGAYCSLRAVLGPRRIVWFPAAVLVNGAASGVFMLQIVSQAFQTWPPEFWPQMVNIGVDMAVLMMAIGIPLLLAPLLPIGFVKLANIVMRARLGGRGEKSTASH</sequence>